<dbReference type="InterPro" id="IPR015946">
    <property type="entry name" value="KH_dom-like_a/b"/>
</dbReference>
<dbReference type="PROSITE" id="PS51712">
    <property type="entry name" value="G_ENGA"/>
    <property type="match status" value="2"/>
</dbReference>
<dbReference type="PRINTS" id="PR00326">
    <property type="entry name" value="GTP1OBG"/>
</dbReference>
<feature type="domain" description="EngA-type G" evidence="12">
    <location>
        <begin position="4"/>
        <end position="170"/>
    </location>
</feature>
<evidence type="ECO:0000256" key="1">
    <source>
        <dbReference type="ARBA" id="ARBA00008279"/>
    </source>
</evidence>
<evidence type="ECO:0000256" key="3">
    <source>
        <dbReference type="ARBA" id="ARBA00022517"/>
    </source>
</evidence>
<evidence type="ECO:0000256" key="10">
    <source>
        <dbReference type="PROSITE-ProRule" id="PRU01049"/>
    </source>
</evidence>
<evidence type="ECO:0000313" key="13">
    <source>
        <dbReference type="EMBL" id="AET66829.1"/>
    </source>
</evidence>
<comment type="subunit">
    <text evidence="9">Associates with the 50S ribosomal subunit.</text>
</comment>
<dbReference type="Gene3D" id="3.40.50.300">
    <property type="entry name" value="P-loop containing nucleotide triphosphate hydrolases"/>
    <property type="match status" value="2"/>
</dbReference>
<dbReference type="eggNOG" id="COG1160">
    <property type="taxonomic scope" value="Bacteria"/>
</dbReference>
<dbReference type="OrthoDB" id="9805918at2"/>
<feature type="binding site" evidence="9">
    <location>
        <begin position="57"/>
        <end position="61"/>
    </location>
    <ligand>
        <name>GTP</name>
        <dbReference type="ChEBI" id="CHEBI:37565"/>
        <label>1</label>
    </ligand>
</feature>
<dbReference type="Proteomes" id="UP000006346">
    <property type="component" value="Chromosome"/>
</dbReference>
<dbReference type="PANTHER" id="PTHR43834">
    <property type="entry name" value="GTPASE DER"/>
    <property type="match status" value="1"/>
</dbReference>
<comment type="similarity">
    <text evidence="1 9 10 11">Belongs to the TRAFAC class TrmE-Era-EngA-EngB-Septin-like GTPase superfamily. EngA (Der) GTPase family.</text>
</comment>
<dbReference type="CDD" id="cd01895">
    <property type="entry name" value="EngA2"/>
    <property type="match status" value="1"/>
</dbReference>
<keyword evidence="14" id="KW-1185">Reference proteome</keyword>
<dbReference type="FunFam" id="3.40.50.300:FF:000057">
    <property type="entry name" value="GTPase Der"/>
    <property type="match status" value="1"/>
</dbReference>
<dbReference type="CDD" id="cd01894">
    <property type="entry name" value="EngA1"/>
    <property type="match status" value="1"/>
</dbReference>
<dbReference type="Pfam" id="PF01926">
    <property type="entry name" value="MMR_HSR1"/>
    <property type="match status" value="2"/>
</dbReference>
<dbReference type="SUPFAM" id="SSF52540">
    <property type="entry name" value="P-loop containing nucleoside triphosphate hydrolases"/>
    <property type="match status" value="2"/>
</dbReference>
<dbReference type="PATRIC" id="fig|768706.3.peg.1145"/>
<dbReference type="FunFam" id="3.30.300.20:FF:000004">
    <property type="entry name" value="GTPase Der"/>
    <property type="match status" value="1"/>
</dbReference>
<reference evidence="13 14" key="2">
    <citation type="journal article" date="2012" name="J. Bacteriol.">
        <title>Complete genome sequences of Desulfosporosinus orientis DSM765T, Desulfosporosinus youngiae DSM17734T, Desulfosporosinus meridiei DSM13257T, and Desulfosporosinus acidiphilus DSM22704T.</title>
        <authorList>
            <person name="Pester M."/>
            <person name="Brambilla E."/>
            <person name="Alazard D."/>
            <person name="Rattei T."/>
            <person name="Weinmaier T."/>
            <person name="Han J."/>
            <person name="Lucas S."/>
            <person name="Lapidus A."/>
            <person name="Cheng J.F."/>
            <person name="Goodwin L."/>
            <person name="Pitluck S."/>
            <person name="Peters L."/>
            <person name="Ovchinnikova G."/>
            <person name="Teshima H."/>
            <person name="Detter J.C."/>
            <person name="Han C.S."/>
            <person name="Tapia R."/>
            <person name="Land M.L."/>
            <person name="Hauser L."/>
            <person name="Kyrpides N.C."/>
            <person name="Ivanova N.N."/>
            <person name="Pagani I."/>
            <person name="Huntmann M."/>
            <person name="Wei C.L."/>
            <person name="Davenport K.W."/>
            <person name="Daligault H."/>
            <person name="Chain P.S."/>
            <person name="Chen A."/>
            <person name="Mavromatis K."/>
            <person name="Markowitz V."/>
            <person name="Szeto E."/>
            <person name="Mikhailova N."/>
            <person name="Pati A."/>
            <person name="Wagner M."/>
            <person name="Woyke T."/>
            <person name="Ollivier B."/>
            <person name="Klenk H.P."/>
            <person name="Spring S."/>
            <person name="Loy A."/>
        </authorList>
    </citation>
    <scope>NUCLEOTIDE SEQUENCE [LARGE SCALE GENOMIC DNA]</scope>
    <source>
        <strain evidence="14">ATCC 19365 / DSM 765 / NCIMB 8382 / VKM B-1628</strain>
    </source>
</reference>
<dbReference type="FunFam" id="3.40.50.300:FF:000040">
    <property type="entry name" value="GTPase Der"/>
    <property type="match status" value="1"/>
</dbReference>
<name>G7WCS3_DESOD</name>
<dbReference type="HOGENOM" id="CLU_016077_6_2_9"/>
<dbReference type="STRING" id="768706.Desor_1162"/>
<dbReference type="AlphaFoldDB" id="G7WCS3"/>
<feature type="binding site" evidence="9">
    <location>
        <begin position="232"/>
        <end position="236"/>
    </location>
    <ligand>
        <name>GTP</name>
        <dbReference type="ChEBI" id="CHEBI:37565"/>
        <label>2</label>
    </ligand>
</feature>
<dbReference type="InterPro" id="IPR027417">
    <property type="entry name" value="P-loop_NTPase"/>
</dbReference>
<dbReference type="GO" id="GO:0043022">
    <property type="term" value="F:ribosome binding"/>
    <property type="evidence" value="ECO:0007669"/>
    <property type="project" value="TreeGrafter"/>
</dbReference>
<dbReference type="InterPro" id="IPR031166">
    <property type="entry name" value="G_ENGA"/>
</dbReference>
<dbReference type="Gene3D" id="3.30.300.20">
    <property type="match status" value="1"/>
</dbReference>
<proteinExistence type="inferred from homology"/>
<keyword evidence="3 9" id="KW-0690">Ribosome biogenesis</keyword>
<feature type="domain" description="EngA-type G" evidence="12">
    <location>
        <begin position="179"/>
        <end position="354"/>
    </location>
</feature>
<accession>G7WCS3</accession>
<evidence type="ECO:0000256" key="2">
    <source>
        <dbReference type="ARBA" id="ARBA00020953"/>
    </source>
</evidence>
<dbReference type="InterPro" id="IPR016484">
    <property type="entry name" value="GTPase_Der"/>
</dbReference>
<keyword evidence="4 11" id="KW-0677">Repeat</keyword>
<keyword evidence="6 9" id="KW-0342">GTP-binding</keyword>
<dbReference type="RefSeq" id="WP_014183650.1">
    <property type="nucleotide sequence ID" value="NC_016584.1"/>
</dbReference>
<dbReference type="NCBIfam" id="TIGR00231">
    <property type="entry name" value="small_GTP"/>
    <property type="match status" value="2"/>
</dbReference>
<dbReference type="NCBIfam" id="TIGR03594">
    <property type="entry name" value="GTPase_EngA"/>
    <property type="match status" value="1"/>
</dbReference>
<evidence type="ECO:0000313" key="14">
    <source>
        <dbReference type="Proteomes" id="UP000006346"/>
    </source>
</evidence>
<feature type="binding site" evidence="9">
    <location>
        <begin position="10"/>
        <end position="17"/>
    </location>
    <ligand>
        <name>GTP</name>
        <dbReference type="ChEBI" id="CHEBI:37565"/>
        <label>1</label>
    </ligand>
</feature>
<protein>
    <recommendedName>
        <fullName evidence="2 9">GTPase Der</fullName>
    </recommendedName>
    <alternativeName>
        <fullName evidence="7 9">GTP-binding protein EngA</fullName>
    </alternativeName>
</protein>
<dbReference type="Pfam" id="PF14714">
    <property type="entry name" value="KH_dom-like"/>
    <property type="match status" value="1"/>
</dbReference>
<evidence type="ECO:0000256" key="5">
    <source>
        <dbReference type="ARBA" id="ARBA00022741"/>
    </source>
</evidence>
<dbReference type="InterPro" id="IPR005225">
    <property type="entry name" value="Small_GTP-bd"/>
</dbReference>
<evidence type="ECO:0000256" key="4">
    <source>
        <dbReference type="ARBA" id="ARBA00022737"/>
    </source>
</evidence>
<dbReference type="PIRSF" id="PIRSF006485">
    <property type="entry name" value="GTP-binding_EngA"/>
    <property type="match status" value="1"/>
</dbReference>
<feature type="binding site" evidence="9">
    <location>
        <begin position="185"/>
        <end position="192"/>
    </location>
    <ligand>
        <name>GTP</name>
        <dbReference type="ChEBI" id="CHEBI:37565"/>
        <label>2</label>
    </ligand>
</feature>
<reference evidence="14" key="1">
    <citation type="submission" date="2011-11" db="EMBL/GenBank/DDBJ databases">
        <title>Complete sequence of Desulfosporosinus orientis DSM 765.</title>
        <authorList>
            <person name="Lucas S."/>
            <person name="Han J."/>
            <person name="Lapidus A."/>
            <person name="Cheng J.-F."/>
            <person name="Goodwin L."/>
            <person name="Pitluck S."/>
            <person name="Peters L."/>
            <person name="Ovchinnikova G."/>
            <person name="Teshima H."/>
            <person name="Detter J.C."/>
            <person name="Han C."/>
            <person name="Tapia R."/>
            <person name="Land M."/>
            <person name="Hauser L."/>
            <person name="Kyrpides N."/>
            <person name="Ivanova N."/>
            <person name="Pagani I."/>
            <person name="Pester M."/>
            <person name="Spring S."/>
            <person name="Ollivier B."/>
            <person name="Rattei T."/>
            <person name="Klenk H.-P."/>
            <person name="Wagner M."/>
            <person name="Loy A."/>
            <person name="Woyke T."/>
        </authorList>
    </citation>
    <scope>NUCLEOTIDE SEQUENCE [LARGE SCALE GENOMIC DNA]</scope>
    <source>
        <strain evidence="14">ATCC 19365 / DSM 765 / NCIMB 8382 / VKM B-1628</strain>
    </source>
</reference>
<dbReference type="GO" id="GO:0005525">
    <property type="term" value="F:GTP binding"/>
    <property type="evidence" value="ECO:0007669"/>
    <property type="project" value="UniProtKB-UniRule"/>
</dbReference>
<comment type="function">
    <text evidence="8 9 11">GTPase that plays an essential role in the late steps of ribosome biogenesis.</text>
</comment>
<dbReference type="GO" id="GO:0042254">
    <property type="term" value="P:ribosome biogenesis"/>
    <property type="evidence" value="ECO:0007669"/>
    <property type="project" value="UniProtKB-KW"/>
</dbReference>
<keyword evidence="5 9" id="KW-0547">Nucleotide-binding</keyword>
<sequence length="443" mass="49980">MSKPIVAIVGRPNVGKSTLFNRITGGLVAIVENMPGVTRDRLYRDAEWLGRKFALIDTGGIEFKNEGTAISSQMRRQAEIAMEEADVVIFVVDAQISPTPDDDLIARTLRRSGKPVLLVANKVEDFKQVEGQLYDYLSFGLGEPIPISAVHGMNTGDLLDLVISNLPEIDEEEYDPDVIRISVIGRPNVGKSSLVNNLLGKERVIVSNVPGTTRDAIDTPFEHEGRHYILIDTAGMRRKSRIEDLTEQYSVVRSLRAVDRSDAILMLIDAVDGVTEQDKKIAGYAEDAGKAIVLVVNKWDLIQKDEKTINKFEKSIREELGFLQYAPTMFISAKTGQRVNKILDLVDFVVEQNSTRVTTATLNTLLREWVHLNPPPTDKGRRLKIRYITQVGVKPPTFVFFVNDPELMHFSYKRYLENQMRKHFGFEGTPIRIVIRQKDEEKE</sequence>
<evidence type="ECO:0000256" key="8">
    <source>
        <dbReference type="ARBA" id="ARBA00053470"/>
    </source>
</evidence>
<evidence type="ECO:0000256" key="11">
    <source>
        <dbReference type="RuleBase" id="RU004481"/>
    </source>
</evidence>
<evidence type="ECO:0000256" key="7">
    <source>
        <dbReference type="ARBA" id="ARBA00032345"/>
    </source>
</evidence>
<organism evidence="13 14">
    <name type="scientific">Desulfosporosinus orientis (strain ATCC 19365 / DSM 765 / NCIMB 8382 / VKM B-1628 / Singapore I)</name>
    <name type="common">Desulfotomaculum orientis</name>
    <dbReference type="NCBI Taxonomy" id="768706"/>
    <lineage>
        <taxon>Bacteria</taxon>
        <taxon>Bacillati</taxon>
        <taxon>Bacillota</taxon>
        <taxon>Clostridia</taxon>
        <taxon>Eubacteriales</taxon>
        <taxon>Desulfitobacteriaceae</taxon>
        <taxon>Desulfosporosinus</taxon>
    </lineage>
</organism>
<evidence type="ECO:0000256" key="6">
    <source>
        <dbReference type="ARBA" id="ARBA00023134"/>
    </source>
</evidence>
<dbReference type="HAMAP" id="MF_00195">
    <property type="entry name" value="GTPase_Der"/>
    <property type="match status" value="1"/>
</dbReference>
<dbReference type="InterPro" id="IPR032859">
    <property type="entry name" value="KH_dom-like"/>
</dbReference>
<feature type="binding site" evidence="9">
    <location>
        <begin position="121"/>
        <end position="124"/>
    </location>
    <ligand>
        <name>GTP</name>
        <dbReference type="ChEBI" id="CHEBI:37565"/>
        <label>1</label>
    </ligand>
</feature>
<feature type="binding site" evidence="9">
    <location>
        <begin position="297"/>
        <end position="300"/>
    </location>
    <ligand>
        <name>GTP</name>
        <dbReference type="ChEBI" id="CHEBI:37565"/>
        <label>2</label>
    </ligand>
</feature>
<dbReference type="InterPro" id="IPR006073">
    <property type="entry name" value="GTP-bd"/>
</dbReference>
<evidence type="ECO:0000259" key="12">
    <source>
        <dbReference type="PROSITE" id="PS51712"/>
    </source>
</evidence>
<dbReference type="EMBL" id="CP003108">
    <property type="protein sequence ID" value="AET66829.1"/>
    <property type="molecule type" value="Genomic_DNA"/>
</dbReference>
<dbReference type="PANTHER" id="PTHR43834:SF6">
    <property type="entry name" value="GTPASE DER"/>
    <property type="match status" value="1"/>
</dbReference>
<gene>
    <name evidence="9" type="primary">der</name>
    <name evidence="13" type="ordered locus">Desor_1162</name>
</gene>
<evidence type="ECO:0000256" key="9">
    <source>
        <dbReference type="HAMAP-Rule" id="MF_00195"/>
    </source>
</evidence>
<dbReference type="KEGG" id="dor:Desor_1162"/>